<name>A0A1H9WL83_9BACI</name>
<evidence type="ECO:0000313" key="2">
    <source>
        <dbReference type="Proteomes" id="UP000199318"/>
    </source>
</evidence>
<comment type="caution">
    <text evidence="1">The sequence shown here is derived from an EMBL/GenBank/DDBJ whole genome shotgun (WGS) entry which is preliminary data.</text>
</comment>
<dbReference type="AlphaFoldDB" id="A0A1H9WL83"/>
<organism evidence="1 2">
    <name type="scientific">Salisediminibacterium halotolerans</name>
    <dbReference type="NCBI Taxonomy" id="517425"/>
    <lineage>
        <taxon>Bacteria</taxon>
        <taxon>Bacillati</taxon>
        <taxon>Bacillota</taxon>
        <taxon>Bacilli</taxon>
        <taxon>Bacillales</taxon>
        <taxon>Bacillaceae</taxon>
        <taxon>Salisediminibacterium</taxon>
    </lineage>
</organism>
<protein>
    <submittedName>
        <fullName evidence="1">CxxH/CxxC protein, BA_5709 family</fullName>
    </submittedName>
</protein>
<reference evidence="2" key="1">
    <citation type="submission" date="2016-10" db="EMBL/GenBank/DDBJ databases">
        <authorList>
            <person name="de Groot N.N."/>
        </authorList>
    </citation>
    <scope>NUCLEOTIDE SEQUENCE [LARGE SCALE GENOMIC DNA]</scope>
    <source>
        <strain evidence="2">10nlg</strain>
    </source>
</reference>
<dbReference type="NCBIfam" id="TIGR04129">
    <property type="entry name" value="CxxH_BA5709"/>
    <property type="match status" value="1"/>
</dbReference>
<accession>A0A1H9WL83</accession>
<dbReference type="Proteomes" id="UP000199318">
    <property type="component" value="Unassembled WGS sequence"/>
</dbReference>
<gene>
    <name evidence="1" type="ORF">SAMN05444126_1389</name>
</gene>
<dbReference type="RefSeq" id="WP_093074969.1">
    <property type="nucleotide sequence ID" value="NZ_FOGV01000038.1"/>
</dbReference>
<sequence length="51" mass="5729">MLYSCAEHIGEALEECVEDGGLPPEMEKTDRDEACFFCGEKAAYAVEKREQ</sequence>
<dbReference type="InterPro" id="IPR025626">
    <property type="entry name" value="YyzF"/>
</dbReference>
<proteinExistence type="predicted"/>
<dbReference type="OrthoDB" id="1652387at2"/>
<dbReference type="EMBL" id="FOGV01000038">
    <property type="protein sequence ID" value="SES34529.1"/>
    <property type="molecule type" value="Genomic_DNA"/>
</dbReference>
<keyword evidence="2" id="KW-1185">Reference proteome</keyword>
<evidence type="ECO:0000313" key="1">
    <source>
        <dbReference type="EMBL" id="SES34529.1"/>
    </source>
</evidence>
<dbReference type="Pfam" id="PF14116">
    <property type="entry name" value="YyzF"/>
    <property type="match status" value="1"/>
</dbReference>